<keyword evidence="6" id="KW-1185">Reference proteome</keyword>
<evidence type="ECO:0000259" key="4">
    <source>
        <dbReference type="Pfam" id="PF01420"/>
    </source>
</evidence>
<dbReference type="AlphaFoldDB" id="A0A653WA82"/>
<dbReference type="Pfam" id="PF01420">
    <property type="entry name" value="Methylase_S"/>
    <property type="match status" value="2"/>
</dbReference>
<dbReference type="SUPFAM" id="SSF116734">
    <property type="entry name" value="DNA methylase specificity domain"/>
    <property type="match status" value="2"/>
</dbReference>
<dbReference type="InterPro" id="IPR000055">
    <property type="entry name" value="Restrct_endonuc_typeI_TRD"/>
</dbReference>
<gene>
    <name evidence="5" type="ORF">MARI151_60192</name>
</gene>
<evidence type="ECO:0000313" key="6">
    <source>
        <dbReference type="Proteomes" id="UP000430202"/>
    </source>
</evidence>
<sequence>MVAAENIVQRYEKYKDSGISWLEQVPEHWELKRFKHIFQEKKITHNVELNCGSISFGKVVFKDDEKIPVSTKKSYQVLNKGEFLINPLNLNYDLKSLRIGLSDKDVVVSSGYIIVQNKTEISKDYYKWLLHIFDVAFMKTLGSGVRQTLSFTHIANSELVFPPLSEQNKIAQFLDNKTTKIDDAIAIKEQQINLLKERKQILIHKAVTRGLNDSVTLKDSGVEWIGEIPEHWEVKRLKYILKSKLKYGANESGIEYDITLPRYVRITDFGNDGKLSEESKLSLSWNNGGDYLLKDGDILFARSGATVGKTYQFKKSMSVENNYCFAGYLIKAEANEDEILSDFLYLYTNSELFNKWKDSIFIKATIENIGADKYAQLPVILPSIKEQKEILLKYEGDNKKIETAIGLKQQEIAKLKEYKSSLINEVVTGKVKVC</sequence>
<organism evidence="5 6">
    <name type="scientific">Maribacter litoralis</name>
    <dbReference type="NCBI Taxonomy" id="2059726"/>
    <lineage>
        <taxon>Bacteria</taxon>
        <taxon>Pseudomonadati</taxon>
        <taxon>Bacteroidota</taxon>
        <taxon>Flavobacteriia</taxon>
        <taxon>Flavobacteriales</taxon>
        <taxon>Flavobacteriaceae</taxon>
        <taxon>Maribacter</taxon>
    </lineage>
</organism>
<dbReference type="GO" id="GO:0003677">
    <property type="term" value="F:DNA binding"/>
    <property type="evidence" value="ECO:0007669"/>
    <property type="project" value="UniProtKB-KW"/>
</dbReference>
<dbReference type="PANTHER" id="PTHR30408:SF12">
    <property type="entry name" value="TYPE I RESTRICTION ENZYME MJAVIII SPECIFICITY SUBUNIT"/>
    <property type="match status" value="1"/>
</dbReference>
<protein>
    <submittedName>
        <fullName evidence="5">Restriction endonuclease subunit S</fullName>
    </submittedName>
</protein>
<comment type="similarity">
    <text evidence="1">Belongs to the type-I restriction system S methylase family.</text>
</comment>
<dbReference type="Gene3D" id="1.10.287.1120">
    <property type="entry name" value="Bipartite methylase S protein"/>
    <property type="match status" value="1"/>
</dbReference>
<keyword evidence="5" id="KW-0255">Endonuclease</keyword>
<evidence type="ECO:0000256" key="2">
    <source>
        <dbReference type="ARBA" id="ARBA00022747"/>
    </source>
</evidence>
<accession>A0A653WA82</accession>
<keyword evidence="3" id="KW-0238">DNA-binding</keyword>
<dbReference type="RefSeq" id="WP_159303854.1">
    <property type="nucleotide sequence ID" value="NZ_LR733271.1"/>
</dbReference>
<dbReference type="Proteomes" id="UP000430202">
    <property type="component" value="Unassembled WGS sequence"/>
</dbReference>
<keyword evidence="2" id="KW-0680">Restriction system</keyword>
<evidence type="ECO:0000256" key="1">
    <source>
        <dbReference type="ARBA" id="ARBA00010923"/>
    </source>
</evidence>
<dbReference type="CDD" id="cd17521">
    <property type="entry name" value="RMtype1_S_Sau13435ORF2165P_TRD2-CR2_like"/>
    <property type="match status" value="1"/>
</dbReference>
<evidence type="ECO:0000313" key="5">
    <source>
        <dbReference type="EMBL" id="VXC15809.1"/>
    </source>
</evidence>
<feature type="domain" description="Type I restriction modification DNA specificity" evidence="4">
    <location>
        <begin position="229"/>
        <end position="391"/>
    </location>
</feature>
<dbReference type="InterPro" id="IPR052021">
    <property type="entry name" value="Type-I_RS_S_subunit"/>
</dbReference>
<keyword evidence="5" id="KW-0540">Nuclease</keyword>
<dbReference type="EMBL" id="CABWLR010000006">
    <property type="protein sequence ID" value="VXC15809.1"/>
    <property type="molecule type" value="Genomic_DNA"/>
</dbReference>
<keyword evidence="5" id="KW-0378">Hydrolase</keyword>
<feature type="domain" description="Type I restriction modification DNA specificity" evidence="4">
    <location>
        <begin position="48"/>
        <end position="196"/>
    </location>
</feature>
<dbReference type="PANTHER" id="PTHR30408">
    <property type="entry name" value="TYPE-1 RESTRICTION ENZYME ECOKI SPECIFICITY PROTEIN"/>
    <property type="match status" value="1"/>
</dbReference>
<dbReference type="GO" id="GO:0004519">
    <property type="term" value="F:endonuclease activity"/>
    <property type="evidence" value="ECO:0007669"/>
    <property type="project" value="UniProtKB-KW"/>
</dbReference>
<proteinExistence type="inferred from homology"/>
<dbReference type="Gene3D" id="3.90.220.20">
    <property type="entry name" value="DNA methylase specificity domains"/>
    <property type="match status" value="2"/>
</dbReference>
<dbReference type="InterPro" id="IPR044946">
    <property type="entry name" value="Restrct_endonuc_typeI_TRD_sf"/>
</dbReference>
<name>A0A653WA82_9FLAO</name>
<evidence type="ECO:0000256" key="3">
    <source>
        <dbReference type="ARBA" id="ARBA00023125"/>
    </source>
</evidence>
<dbReference type="GO" id="GO:0009307">
    <property type="term" value="P:DNA restriction-modification system"/>
    <property type="evidence" value="ECO:0007669"/>
    <property type="project" value="UniProtKB-KW"/>
</dbReference>
<reference evidence="5 6" key="1">
    <citation type="submission" date="2019-10" db="EMBL/GenBank/DDBJ databases">
        <authorList>
            <person name="Karimi E."/>
        </authorList>
    </citation>
    <scope>NUCLEOTIDE SEQUENCE [LARGE SCALE GENOMIC DNA]</scope>
    <source>
        <strain evidence="5">Maribacter sp. 151</strain>
    </source>
</reference>